<evidence type="ECO:0000313" key="2">
    <source>
        <dbReference type="EMBL" id="OMO62213.1"/>
    </source>
</evidence>
<keyword evidence="3" id="KW-1185">Reference proteome</keyword>
<proteinExistence type="predicted"/>
<gene>
    <name evidence="2" type="ORF">CCACVL1_22958</name>
</gene>
<evidence type="ECO:0000313" key="3">
    <source>
        <dbReference type="Proteomes" id="UP000188268"/>
    </source>
</evidence>
<dbReference type="Proteomes" id="UP000188268">
    <property type="component" value="Unassembled WGS sequence"/>
</dbReference>
<dbReference type="AlphaFoldDB" id="A0A1R3GVV0"/>
<comment type="caution">
    <text evidence="2">The sequence shown here is derived from an EMBL/GenBank/DDBJ whole genome shotgun (WGS) entry which is preliminary data.</text>
</comment>
<dbReference type="Gramene" id="OMO62213">
    <property type="protein sequence ID" value="OMO62213"/>
    <property type="gene ID" value="CCACVL1_22958"/>
</dbReference>
<accession>A0A1R3GVV0</accession>
<reference evidence="2 3" key="1">
    <citation type="submission" date="2013-09" db="EMBL/GenBank/DDBJ databases">
        <title>Corchorus capsularis genome sequencing.</title>
        <authorList>
            <person name="Alam M."/>
            <person name="Haque M.S."/>
            <person name="Islam M.S."/>
            <person name="Emdad E.M."/>
            <person name="Islam M.M."/>
            <person name="Ahmed B."/>
            <person name="Halim A."/>
            <person name="Hossen Q.M.M."/>
            <person name="Hossain M.Z."/>
            <person name="Ahmed R."/>
            <person name="Khan M.M."/>
            <person name="Islam R."/>
            <person name="Rashid M.M."/>
            <person name="Khan S.A."/>
            <person name="Rahman M.S."/>
            <person name="Alam M."/>
        </authorList>
    </citation>
    <scope>NUCLEOTIDE SEQUENCE [LARGE SCALE GENOMIC DNA]</scope>
    <source>
        <strain evidence="3">cv. CVL-1</strain>
        <tissue evidence="2">Whole seedling</tissue>
    </source>
</reference>
<organism evidence="2 3">
    <name type="scientific">Corchorus capsularis</name>
    <name type="common">Jute</name>
    <dbReference type="NCBI Taxonomy" id="210143"/>
    <lineage>
        <taxon>Eukaryota</taxon>
        <taxon>Viridiplantae</taxon>
        <taxon>Streptophyta</taxon>
        <taxon>Embryophyta</taxon>
        <taxon>Tracheophyta</taxon>
        <taxon>Spermatophyta</taxon>
        <taxon>Magnoliopsida</taxon>
        <taxon>eudicotyledons</taxon>
        <taxon>Gunneridae</taxon>
        <taxon>Pentapetalae</taxon>
        <taxon>rosids</taxon>
        <taxon>malvids</taxon>
        <taxon>Malvales</taxon>
        <taxon>Malvaceae</taxon>
        <taxon>Grewioideae</taxon>
        <taxon>Apeibeae</taxon>
        <taxon>Corchorus</taxon>
    </lineage>
</organism>
<feature type="region of interest" description="Disordered" evidence="1">
    <location>
        <begin position="1"/>
        <end position="33"/>
    </location>
</feature>
<dbReference type="EMBL" id="AWWV01013291">
    <property type="protein sequence ID" value="OMO62213.1"/>
    <property type="molecule type" value="Genomic_DNA"/>
</dbReference>
<sequence length="61" mass="7053">MPSKMNNPGKSRFNNSNKPASLKTEFGVPKDQEGDSKLQAYRVKIHEFKAEQRNSYITMDY</sequence>
<protein>
    <submittedName>
        <fullName evidence="2">Uncharacterized protein</fullName>
    </submittedName>
</protein>
<feature type="compositionally biased region" description="Polar residues" evidence="1">
    <location>
        <begin position="1"/>
        <end position="19"/>
    </location>
</feature>
<name>A0A1R3GVV0_COCAP</name>
<evidence type="ECO:0000256" key="1">
    <source>
        <dbReference type="SAM" id="MobiDB-lite"/>
    </source>
</evidence>